<protein>
    <submittedName>
        <fullName evidence="1">Uncharacterized protein</fullName>
    </submittedName>
</protein>
<evidence type="ECO:0000313" key="1">
    <source>
        <dbReference type="EMBL" id="XDJ01266.1"/>
    </source>
</evidence>
<sequence>MATYFEDLTKAFDTALVAFGMNNGIQGRIGEYRRTYVCRYPISCELYAVVRY</sequence>
<name>A0AB39C3V7_9VIRU</name>
<dbReference type="EMBL" id="PP935704">
    <property type="protein sequence ID" value="XDJ01266.1"/>
    <property type="molecule type" value="Genomic_DNA"/>
</dbReference>
<organism evidence="1">
    <name type="scientific">Salmonella phage vB_SE126_2P</name>
    <dbReference type="NCBI Taxonomy" id="3236704"/>
    <lineage>
        <taxon>Viruses</taxon>
    </lineage>
</organism>
<accession>A0AB39C3V7</accession>
<proteinExistence type="predicted"/>
<reference evidence="1" key="1">
    <citation type="submission" date="2024-06" db="EMBL/GenBank/DDBJ databases">
        <authorList>
            <person name="Mutai I.J."/>
            <person name="Gurusinghe A."/>
            <person name="Wang B."/>
            <person name="Clark M."/>
            <person name="Bhandare S.G."/>
        </authorList>
    </citation>
    <scope>NUCLEOTIDE SEQUENCE</scope>
</reference>